<dbReference type="OrthoDB" id="272077at2759"/>
<dbReference type="InterPro" id="IPR011990">
    <property type="entry name" value="TPR-like_helical_dom_sf"/>
</dbReference>
<dbReference type="InterPro" id="IPR006597">
    <property type="entry name" value="Sel1-like"/>
</dbReference>
<dbReference type="InterPro" id="IPR051726">
    <property type="entry name" value="Chitin_Synth_Reg"/>
</dbReference>
<dbReference type="Proteomes" id="UP000605846">
    <property type="component" value="Unassembled WGS sequence"/>
</dbReference>
<accession>A0A8H7EQ56</accession>
<evidence type="ECO:0008006" key="5">
    <source>
        <dbReference type="Google" id="ProtNLM"/>
    </source>
</evidence>
<gene>
    <name evidence="3" type="ORF">EC973_006904</name>
</gene>
<organism evidence="3 4">
    <name type="scientific">Apophysomyces ossiformis</name>
    <dbReference type="NCBI Taxonomy" id="679940"/>
    <lineage>
        <taxon>Eukaryota</taxon>
        <taxon>Fungi</taxon>
        <taxon>Fungi incertae sedis</taxon>
        <taxon>Mucoromycota</taxon>
        <taxon>Mucoromycotina</taxon>
        <taxon>Mucoromycetes</taxon>
        <taxon>Mucorales</taxon>
        <taxon>Mucorineae</taxon>
        <taxon>Mucoraceae</taxon>
        <taxon>Apophysomyces</taxon>
    </lineage>
</organism>
<dbReference type="SMART" id="SM00671">
    <property type="entry name" value="SEL1"/>
    <property type="match status" value="7"/>
</dbReference>
<dbReference type="PANTHER" id="PTHR46430:SF1">
    <property type="entry name" value="CHITIN SYNTHASE REGULATOR SKT5-RELATED"/>
    <property type="match status" value="1"/>
</dbReference>
<proteinExistence type="predicted"/>
<keyword evidence="1" id="KW-0677">Repeat</keyword>
<dbReference type="Gene3D" id="1.25.40.10">
    <property type="entry name" value="Tetratricopeptide repeat domain"/>
    <property type="match status" value="2"/>
</dbReference>
<evidence type="ECO:0000313" key="4">
    <source>
        <dbReference type="Proteomes" id="UP000605846"/>
    </source>
</evidence>
<dbReference type="PANTHER" id="PTHR46430">
    <property type="entry name" value="PROTEIN SKT5-RELATED"/>
    <property type="match status" value="1"/>
</dbReference>
<feature type="region of interest" description="Disordered" evidence="2">
    <location>
        <begin position="1"/>
        <end position="38"/>
    </location>
</feature>
<keyword evidence="4" id="KW-1185">Reference proteome</keyword>
<feature type="compositionally biased region" description="Basic and acidic residues" evidence="2">
    <location>
        <begin position="19"/>
        <end position="29"/>
    </location>
</feature>
<evidence type="ECO:0000256" key="1">
    <source>
        <dbReference type="ARBA" id="ARBA00022737"/>
    </source>
</evidence>
<dbReference type="Pfam" id="PF08238">
    <property type="entry name" value="Sel1"/>
    <property type="match status" value="7"/>
</dbReference>
<comment type="caution">
    <text evidence="3">The sequence shown here is derived from an EMBL/GenBank/DDBJ whole genome shotgun (WGS) entry which is preliminary data.</text>
</comment>
<evidence type="ECO:0000313" key="3">
    <source>
        <dbReference type="EMBL" id="KAF7727905.1"/>
    </source>
</evidence>
<feature type="compositionally biased region" description="Basic residues" evidence="2">
    <location>
        <begin position="1"/>
        <end position="18"/>
    </location>
</feature>
<dbReference type="EMBL" id="JABAYA010000047">
    <property type="protein sequence ID" value="KAF7727905.1"/>
    <property type="molecule type" value="Genomic_DNA"/>
</dbReference>
<dbReference type="SUPFAM" id="SSF81901">
    <property type="entry name" value="HCP-like"/>
    <property type="match status" value="1"/>
</dbReference>
<reference evidence="3" key="1">
    <citation type="submission" date="2020-01" db="EMBL/GenBank/DDBJ databases">
        <title>Genome Sequencing of Three Apophysomyces-Like Fungal Strains Confirms a Novel Fungal Genus in the Mucoromycota with divergent Burkholderia-like Endosymbiotic Bacteria.</title>
        <authorList>
            <person name="Stajich J.E."/>
            <person name="Macias A.M."/>
            <person name="Carter-House D."/>
            <person name="Lovett B."/>
            <person name="Kasson L.R."/>
            <person name="Berry K."/>
            <person name="Grigoriev I."/>
            <person name="Chang Y."/>
            <person name="Spatafora J."/>
            <person name="Kasson M.T."/>
        </authorList>
    </citation>
    <scope>NUCLEOTIDE SEQUENCE</scope>
    <source>
        <strain evidence="3">NRRL A-21654</strain>
    </source>
</reference>
<evidence type="ECO:0000256" key="2">
    <source>
        <dbReference type="SAM" id="MobiDB-lite"/>
    </source>
</evidence>
<name>A0A8H7EQ56_9FUNG</name>
<protein>
    <recommendedName>
        <fullName evidence="5">HCP-like protein</fullName>
    </recommendedName>
</protein>
<sequence length="422" mass="47115">MLRRKRFSHARYHGKKAKSHGESEDDSSRSEQQSESTWTSLSYSPEIYNFLQAPSNIQSIKQVQSICEQARATGDRDTQLRVCQALMEVARQTLSMLGGLPSPSSSSFSSSKNKAPSVEFSQAVAYEAQQLLKKLTSTIDGPGRYMDREAQFLLGNSFGDDAVGLQVNHERAFQYYVQASKQNHPEATYRTAVCLELGIGTRSDRSRAAAFYRKAAYLSHSQSMYKLAIMVFRTNRREAVRWLRRATVCGDCVQALHALAMLHFGFADSPEFIADPAYGVQLLERAAQRNHIPSQVRLGQVFETEWAMDPHRSIYWYSRAAFQGSADAALALSAWYLTGSENVLEQSDQQAYMWASKAAMTKQHETMYNAYFVVGLYSECGVGLNSPSIEEAMAWYSKAAAGGHAAAAERLGQLRQLHSPET</sequence>
<dbReference type="AlphaFoldDB" id="A0A8H7EQ56"/>